<dbReference type="Pfam" id="PF05746">
    <property type="entry name" value="DALR_1"/>
    <property type="match status" value="1"/>
</dbReference>
<keyword evidence="9" id="KW-0648">Protein biosynthesis</keyword>
<dbReference type="CDD" id="cd07956">
    <property type="entry name" value="Anticodon_Ia_Arg"/>
    <property type="match status" value="1"/>
</dbReference>
<sequence length="572" mass="65514">PLSVEEIEGLIEIPPDIKMGDYAFPCFAIAKQLRKDPKKVASELSQELVPPAQLSSLGGSDIIIRISAHGPYLNFYVSKNMLFKTVLKGIFSEGDSYGGSDLGKGKTVVIDYSSPNIAKHLAVHHLRSAVIGNAIYNLYKTLGYKCVGINHLGDWGTQFGQLIVAFKRWGSEFEIPSVEDYKKQRTAGETGLDINKLNELYVRFHKEVKSDNSLEDEARDWFRKLEKGSEEAREIWQYFKDISLEEFDRVYKRLGVKFDSYAGESFYNDMLGDTVNRIKDAGLSEISEDALIVNLDKYDMPPCILRKKDEASLYATRDICAAEYRKREYGFDKMIYVVGSEQRLHFKQFFKVLELMGYKWVDDCVHVDFGLIKFKHGKMSTREGKVILLEDLLEESCKIAKEIMEGKNPDLENKAEVANDVGIGAIIFSELSTKRVKDVLFDWDEVLNFDGETGPYVQYTHARLCSVLRKYGEKVTTDIDHDLLREDDELILVKRLEAFPLFILRAAKYYEPSILSKHLLDLCSTFNRYYQHHRILTDDAELRKARIMLVDSIRQVIKNGLSILGLKSPERM</sequence>
<dbReference type="SMART" id="SM00836">
    <property type="entry name" value="DALR_1"/>
    <property type="match status" value="1"/>
</dbReference>
<dbReference type="InterPro" id="IPR014729">
    <property type="entry name" value="Rossmann-like_a/b/a_fold"/>
</dbReference>
<dbReference type="Gene3D" id="1.10.730.10">
    <property type="entry name" value="Isoleucyl-tRNA Synthetase, Domain 1"/>
    <property type="match status" value="1"/>
</dbReference>
<dbReference type="GO" id="GO:0004814">
    <property type="term" value="F:arginine-tRNA ligase activity"/>
    <property type="evidence" value="ECO:0007669"/>
    <property type="project" value="UniProtKB-EC"/>
</dbReference>
<evidence type="ECO:0000259" key="13">
    <source>
        <dbReference type="SMART" id="SM01016"/>
    </source>
</evidence>
<dbReference type="SUPFAM" id="SSF47323">
    <property type="entry name" value="Anticodon-binding domain of a subclass of class I aminoacyl-tRNA synthetases"/>
    <property type="match status" value="1"/>
</dbReference>
<dbReference type="EC" id="6.1.1.19" evidence="4"/>
<dbReference type="InterPro" id="IPR001278">
    <property type="entry name" value="Arg-tRNA-ligase"/>
</dbReference>
<proteinExistence type="inferred from homology"/>
<keyword evidence="7" id="KW-0547">Nucleotide-binding</keyword>
<evidence type="ECO:0000313" key="14">
    <source>
        <dbReference type="EMBL" id="KKM60312.1"/>
    </source>
</evidence>
<dbReference type="PRINTS" id="PR01038">
    <property type="entry name" value="TRNASYNTHARG"/>
</dbReference>
<evidence type="ECO:0000256" key="7">
    <source>
        <dbReference type="ARBA" id="ARBA00022741"/>
    </source>
</evidence>
<dbReference type="InterPro" id="IPR009080">
    <property type="entry name" value="tRNAsynth_Ia_anticodon-bd"/>
</dbReference>
<dbReference type="HAMAP" id="MF_00123">
    <property type="entry name" value="Arg_tRNA_synth"/>
    <property type="match status" value="1"/>
</dbReference>
<dbReference type="InterPro" id="IPR036695">
    <property type="entry name" value="Arg-tRNA-synth_N_sf"/>
</dbReference>
<dbReference type="GO" id="GO:0005737">
    <property type="term" value="C:cytoplasm"/>
    <property type="evidence" value="ECO:0007669"/>
    <property type="project" value="UniProtKB-SubCell"/>
</dbReference>
<feature type="non-terminal residue" evidence="14">
    <location>
        <position position="1"/>
    </location>
</feature>
<name>A0A0F9LTA6_9ZZZZ</name>
<dbReference type="Gene3D" id="3.30.1360.70">
    <property type="entry name" value="Arginyl tRNA synthetase N-terminal domain"/>
    <property type="match status" value="1"/>
</dbReference>
<dbReference type="Pfam" id="PF03485">
    <property type="entry name" value="Arg_tRNA_synt_N"/>
    <property type="match status" value="1"/>
</dbReference>
<comment type="subcellular location">
    <subcellularLocation>
        <location evidence="1">Cytoplasm</location>
    </subcellularLocation>
</comment>
<dbReference type="Gene3D" id="3.40.50.620">
    <property type="entry name" value="HUPs"/>
    <property type="match status" value="1"/>
</dbReference>
<comment type="subunit">
    <text evidence="3">Monomer.</text>
</comment>
<evidence type="ECO:0000256" key="4">
    <source>
        <dbReference type="ARBA" id="ARBA00012837"/>
    </source>
</evidence>
<feature type="domain" description="DALR anticodon binding" evidence="12">
    <location>
        <begin position="457"/>
        <end position="572"/>
    </location>
</feature>
<dbReference type="InterPro" id="IPR005148">
    <property type="entry name" value="Arg-tRNA-synth_N"/>
</dbReference>
<organism evidence="14">
    <name type="scientific">marine sediment metagenome</name>
    <dbReference type="NCBI Taxonomy" id="412755"/>
    <lineage>
        <taxon>unclassified sequences</taxon>
        <taxon>metagenomes</taxon>
        <taxon>ecological metagenomes</taxon>
    </lineage>
</organism>
<gene>
    <name evidence="14" type="ORF">LCGC14_1543120</name>
</gene>
<evidence type="ECO:0000256" key="10">
    <source>
        <dbReference type="ARBA" id="ARBA00023146"/>
    </source>
</evidence>
<keyword evidence="8" id="KW-0067">ATP-binding</keyword>
<dbReference type="PANTHER" id="PTHR11956">
    <property type="entry name" value="ARGINYL-TRNA SYNTHETASE"/>
    <property type="match status" value="1"/>
</dbReference>
<dbReference type="SMART" id="SM01016">
    <property type="entry name" value="Arg_tRNA_synt_N"/>
    <property type="match status" value="1"/>
</dbReference>
<evidence type="ECO:0000256" key="2">
    <source>
        <dbReference type="ARBA" id="ARBA00005594"/>
    </source>
</evidence>
<evidence type="ECO:0000256" key="6">
    <source>
        <dbReference type="ARBA" id="ARBA00022598"/>
    </source>
</evidence>
<evidence type="ECO:0000256" key="9">
    <source>
        <dbReference type="ARBA" id="ARBA00022917"/>
    </source>
</evidence>
<dbReference type="InterPro" id="IPR035684">
    <property type="entry name" value="ArgRS_core"/>
</dbReference>
<reference evidence="14" key="1">
    <citation type="journal article" date="2015" name="Nature">
        <title>Complex archaea that bridge the gap between prokaryotes and eukaryotes.</title>
        <authorList>
            <person name="Spang A."/>
            <person name="Saw J.H."/>
            <person name="Jorgensen S.L."/>
            <person name="Zaremba-Niedzwiedzka K."/>
            <person name="Martijn J."/>
            <person name="Lind A.E."/>
            <person name="van Eijk R."/>
            <person name="Schleper C."/>
            <person name="Guy L."/>
            <person name="Ettema T.J."/>
        </authorList>
    </citation>
    <scope>NUCLEOTIDE SEQUENCE</scope>
</reference>
<keyword evidence="6" id="KW-0436">Ligase</keyword>
<keyword evidence="5" id="KW-0963">Cytoplasm</keyword>
<accession>A0A0F9LTA6</accession>
<dbReference type="SUPFAM" id="SSF55190">
    <property type="entry name" value="Arginyl-tRNA synthetase (ArgRS), N-terminal 'additional' domain"/>
    <property type="match status" value="1"/>
</dbReference>
<dbReference type="EMBL" id="LAZR01011702">
    <property type="protein sequence ID" value="KKM60312.1"/>
    <property type="molecule type" value="Genomic_DNA"/>
</dbReference>
<comment type="caution">
    <text evidence="14">The sequence shown here is derived from an EMBL/GenBank/DDBJ whole genome shotgun (WGS) entry which is preliminary data.</text>
</comment>
<dbReference type="GO" id="GO:0005524">
    <property type="term" value="F:ATP binding"/>
    <property type="evidence" value="ECO:0007669"/>
    <property type="project" value="UniProtKB-KW"/>
</dbReference>
<dbReference type="GO" id="GO:0006420">
    <property type="term" value="P:arginyl-tRNA aminoacylation"/>
    <property type="evidence" value="ECO:0007669"/>
    <property type="project" value="InterPro"/>
</dbReference>
<evidence type="ECO:0000256" key="1">
    <source>
        <dbReference type="ARBA" id="ARBA00004496"/>
    </source>
</evidence>
<comment type="similarity">
    <text evidence="2">Belongs to the class-I aminoacyl-tRNA synthetase family.</text>
</comment>
<dbReference type="PANTHER" id="PTHR11956:SF5">
    <property type="entry name" value="ARGININE--TRNA LIGASE, CYTOPLASMIC"/>
    <property type="match status" value="1"/>
</dbReference>
<dbReference type="SUPFAM" id="SSF52374">
    <property type="entry name" value="Nucleotidylyl transferase"/>
    <property type="match status" value="1"/>
</dbReference>
<dbReference type="Pfam" id="PF00750">
    <property type="entry name" value="tRNA-synt_1d"/>
    <property type="match status" value="1"/>
</dbReference>
<comment type="catalytic activity">
    <reaction evidence="11">
        <text>tRNA(Arg) + L-arginine + ATP = L-arginyl-tRNA(Arg) + AMP + diphosphate</text>
        <dbReference type="Rhea" id="RHEA:20301"/>
        <dbReference type="Rhea" id="RHEA-COMP:9658"/>
        <dbReference type="Rhea" id="RHEA-COMP:9673"/>
        <dbReference type="ChEBI" id="CHEBI:30616"/>
        <dbReference type="ChEBI" id="CHEBI:32682"/>
        <dbReference type="ChEBI" id="CHEBI:33019"/>
        <dbReference type="ChEBI" id="CHEBI:78442"/>
        <dbReference type="ChEBI" id="CHEBI:78513"/>
        <dbReference type="ChEBI" id="CHEBI:456215"/>
        <dbReference type="EC" id="6.1.1.19"/>
    </reaction>
</comment>
<dbReference type="NCBIfam" id="TIGR00456">
    <property type="entry name" value="argS"/>
    <property type="match status" value="1"/>
</dbReference>
<evidence type="ECO:0000256" key="8">
    <source>
        <dbReference type="ARBA" id="ARBA00022840"/>
    </source>
</evidence>
<evidence type="ECO:0000256" key="11">
    <source>
        <dbReference type="ARBA" id="ARBA00049339"/>
    </source>
</evidence>
<evidence type="ECO:0000256" key="5">
    <source>
        <dbReference type="ARBA" id="ARBA00022490"/>
    </source>
</evidence>
<dbReference type="InterPro" id="IPR008909">
    <property type="entry name" value="DALR_anticod-bd"/>
</dbReference>
<feature type="domain" description="Arginyl tRNA synthetase N-terminal" evidence="13">
    <location>
        <begin position="1"/>
        <end position="77"/>
    </location>
</feature>
<keyword evidence="10" id="KW-0030">Aminoacyl-tRNA synthetase</keyword>
<dbReference type="CDD" id="cd00671">
    <property type="entry name" value="ArgRS_core"/>
    <property type="match status" value="1"/>
</dbReference>
<dbReference type="AlphaFoldDB" id="A0A0F9LTA6"/>
<evidence type="ECO:0000259" key="12">
    <source>
        <dbReference type="SMART" id="SM00836"/>
    </source>
</evidence>
<evidence type="ECO:0000256" key="3">
    <source>
        <dbReference type="ARBA" id="ARBA00011245"/>
    </source>
</evidence>
<protein>
    <recommendedName>
        <fullName evidence="4">arginine--tRNA ligase</fullName>
        <ecNumber evidence="4">6.1.1.19</ecNumber>
    </recommendedName>
</protein>
<dbReference type="FunFam" id="1.10.730.10:FF:000006">
    <property type="entry name" value="Arginyl-tRNA synthetase 2, mitochondrial"/>
    <property type="match status" value="1"/>
</dbReference>
<dbReference type="FunFam" id="3.40.50.620:FF:000116">
    <property type="entry name" value="Arginine--tRNA ligase"/>
    <property type="match status" value="1"/>
</dbReference>